<comment type="cofactor">
    <cofactor evidence="2">
        <name>Zn(2+)</name>
        <dbReference type="ChEBI" id="CHEBI:29105"/>
    </cofactor>
</comment>
<keyword evidence="7" id="KW-0460">Magnesium</keyword>
<comment type="similarity">
    <text evidence="3">Belongs to the Nudix hydrolase family. NudC subfamily.</text>
</comment>
<reference evidence="11 12" key="1">
    <citation type="journal article" date="2016" name="Nat. Microbiol.">
        <title>The Mouse Intestinal Bacterial Collection (miBC) provides host-specific insight into cultured diversity and functional potential of the gut microbiota.</title>
        <authorList>
            <person name="Lagkouvardos I."/>
            <person name="Pukall R."/>
            <person name="Abt B."/>
            <person name="Foesel B.U."/>
            <person name="Meier-Kolthoff J.P."/>
            <person name="Kumar N."/>
            <person name="Bresciani A."/>
            <person name="Martinez I."/>
            <person name="Just S."/>
            <person name="Ziegler C."/>
            <person name="Brugiroux S."/>
            <person name="Garzetti D."/>
            <person name="Wenning M."/>
            <person name="Bui T.P."/>
            <person name="Wang J."/>
            <person name="Hugenholtz F."/>
            <person name="Plugge C.M."/>
            <person name="Peterson D.A."/>
            <person name="Hornef M.W."/>
            <person name="Baines J.F."/>
            <person name="Smidt H."/>
            <person name="Walter J."/>
            <person name="Kristiansen K."/>
            <person name="Nielsen H.B."/>
            <person name="Haller D."/>
            <person name="Overmann J."/>
            <person name="Stecher B."/>
            <person name="Clavel T."/>
        </authorList>
    </citation>
    <scope>NUCLEOTIDE SEQUENCE [LARGE SCALE GENOMIC DNA]</scope>
    <source>
        <strain evidence="11 12">DSM 28560</strain>
    </source>
</reference>
<proteinExistence type="inferred from homology"/>
<dbReference type="PANTHER" id="PTHR42904">
    <property type="entry name" value="NUDIX HYDROLASE, NUDC SUBFAMILY"/>
    <property type="match status" value="1"/>
</dbReference>
<dbReference type="Proteomes" id="UP000295710">
    <property type="component" value="Unassembled WGS sequence"/>
</dbReference>
<evidence type="ECO:0000313" key="12">
    <source>
        <dbReference type="Proteomes" id="UP000295710"/>
    </source>
</evidence>
<evidence type="ECO:0000256" key="4">
    <source>
        <dbReference type="ARBA" id="ARBA00012381"/>
    </source>
</evidence>
<evidence type="ECO:0000256" key="8">
    <source>
        <dbReference type="ARBA" id="ARBA00023027"/>
    </source>
</evidence>
<dbReference type="NCBIfam" id="NF001299">
    <property type="entry name" value="PRK00241.1"/>
    <property type="match status" value="1"/>
</dbReference>
<dbReference type="InterPro" id="IPR015376">
    <property type="entry name" value="Znr_NADH_PPase"/>
</dbReference>
<dbReference type="Gene3D" id="3.90.79.20">
    <property type="match status" value="1"/>
</dbReference>
<evidence type="ECO:0000313" key="11">
    <source>
        <dbReference type="EMBL" id="TDA21648.1"/>
    </source>
</evidence>
<dbReference type="GO" id="GO:0110153">
    <property type="term" value="F:RNA NAD-cap (NMN-forming) hydrolase activity"/>
    <property type="evidence" value="ECO:0007669"/>
    <property type="project" value="RHEA"/>
</dbReference>
<evidence type="ECO:0000256" key="6">
    <source>
        <dbReference type="ARBA" id="ARBA00022801"/>
    </source>
</evidence>
<evidence type="ECO:0000256" key="1">
    <source>
        <dbReference type="ARBA" id="ARBA00001946"/>
    </source>
</evidence>
<dbReference type="InterPro" id="IPR050241">
    <property type="entry name" value="NAD-cap_RNA_hydrolase_NudC"/>
</dbReference>
<dbReference type="Pfam" id="PF09297">
    <property type="entry name" value="Zn_ribbon_NUD"/>
    <property type="match status" value="1"/>
</dbReference>
<protein>
    <recommendedName>
        <fullName evidence="4">NAD(+) diphosphatase</fullName>
        <ecNumber evidence="4">3.6.1.22</ecNumber>
    </recommendedName>
</protein>
<dbReference type="GO" id="GO:0035529">
    <property type="term" value="F:NADH pyrophosphatase activity"/>
    <property type="evidence" value="ECO:0007669"/>
    <property type="project" value="TreeGrafter"/>
</dbReference>
<keyword evidence="5" id="KW-0479">Metal-binding</keyword>
<dbReference type="PROSITE" id="PS51462">
    <property type="entry name" value="NUDIX"/>
    <property type="match status" value="1"/>
</dbReference>
<evidence type="ECO:0000259" key="10">
    <source>
        <dbReference type="PROSITE" id="PS51462"/>
    </source>
</evidence>
<dbReference type="CDD" id="cd03429">
    <property type="entry name" value="NUDIX_NADH_pyrophosphatase_Nudt13"/>
    <property type="match status" value="1"/>
</dbReference>
<keyword evidence="6 11" id="KW-0378">Hydrolase</keyword>
<keyword evidence="12" id="KW-1185">Reference proteome</keyword>
<dbReference type="InterPro" id="IPR049734">
    <property type="entry name" value="NudC-like_C"/>
</dbReference>
<dbReference type="AlphaFoldDB" id="A0A4R4FE59"/>
<dbReference type="GO" id="GO:0046872">
    <property type="term" value="F:metal ion binding"/>
    <property type="evidence" value="ECO:0007669"/>
    <property type="project" value="UniProtKB-KW"/>
</dbReference>
<keyword evidence="8" id="KW-0520">NAD</keyword>
<evidence type="ECO:0000256" key="5">
    <source>
        <dbReference type="ARBA" id="ARBA00022723"/>
    </source>
</evidence>
<dbReference type="InterPro" id="IPR015797">
    <property type="entry name" value="NUDIX_hydrolase-like_dom_sf"/>
</dbReference>
<dbReference type="EC" id="3.6.1.22" evidence="4"/>
<dbReference type="InterPro" id="IPR020084">
    <property type="entry name" value="NUDIX_hydrolase_CS"/>
</dbReference>
<feature type="domain" description="Nudix hydrolase" evidence="10">
    <location>
        <begin position="151"/>
        <end position="278"/>
    </location>
</feature>
<dbReference type="RefSeq" id="WP_132277591.1">
    <property type="nucleotide sequence ID" value="NZ_JAOBST010000002.1"/>
</dbReference>
<dbReference type="GO" id="GO:0005829">
    <property type="term" value="C:cytosol"/>
    <property type="evidence" value="ECO:0007669"/>
    <property type="project" value="TreeGrafter"/>
</dbReference>
<comment type="caution">
    <text evidence="11">The sequence shown here is derived from an EMBL/GenBank/DDBJ whole genome shotgun (WGS) entry which is preliminary data.</text>
</comment>
<dbReference type="Pfam" id="PF00293">
    <property type="entry name" value="NUDIX"/>
    <property type="match status" value="1"/>
</dbReference>
<dbReference type="SUPFAM" id="SSF55811">
    <property type="entry name" value="Nudix"/>
    <property type="match status" value="1"/>
</dbReference>
<dbReference type="PROSITE" id="PS00893">
    <property type="entry name" value="NUDIX_BOX"/>
    <property type="match status" value="1"/>
</dbReference>
<sequence length="279" mass="31788">MIQDIEPCRFSNAYKPEAPDGASFLLCYSGRKVLVRKDGQDGIAFPTFQEMEPYTEGLYEDYTYLFSIDGQRFYLGEGIGFYESGDLTLEDTEIFRTAMPRHLAFAGITGAQLYRWYSGHRFCGRCGSRTEQDGKERMLKCPSCGNMEYPKIMPAVIIGLTHGNRLLMSKYANREFKKYALLAGFAEIGETIEETVRREVMEEVGLKVKNITYYKSQPWSFSDTLLLGFYAELDGDGAITLDEDELALAEWFEREDIPVTATGLSLTNEMIMRFKNGEM</sequence>
<evidence type="ECO:0000256" key="7">
    <source>
        <dbReference type="ARBA" id="ARBA00022842"/>
    </source>
</evidence>
<organism evidence="11 12">
    <name type="scientific">Extibacter muris</name>
    <dbReference type="NCBI Taxonomy" id="1796622"/>
    <lineage>
        <taxon>Bacteria</taxon>
        <taxon>Bacillati</taxon>
        <taxon>Bacillota</taxon>
        <taxon>Clostridia</taxon>
        <taxon>Lachnospirales</taxon>
        <taxon>Lachnospiraceae</taxon>
        <taxon>Extibacter</taxon>
    </lineage>
</organism>
<name>A0A4R4FE59_9FIRM</name>
<evidence type="ECO:0000256" key="3">
    <source>
        <dbReference type="ARBA" id="ARBA00009595"/>
    </source>
</evidence>
<evidence type="ECO:0000256" key="9">
    <source>
        <dbReference type="ARBA" id="ARBA00023679"/>
    </source>
</evidence>
<dbReference type="EMBL" id="SMMX01000007">
    <property type="protein sequence ID" value="TDA21648.1"/>
    <property type="molecule type" value="Genomic_DNA"/>
</dbReference>
<dbReference type="GO" id="GO:0019677">
    <property type="term" value="P:NAD+ catabolic process"/>
    <property type="evidence" value="ECO:0007669"/>
    <property type="project" value="TreeGrafter"/>
</dbReference>
<gene>
    <name evidence="11" type="primary">nudC</name>
    <name evidence="11" type="ORF">E1963_09910</name>
</gene>
<dbReference type="InterPro" id="IPR000086">
    <property type="entry name" value="NUDIX_hydrolase_dom"/>
</dbReference>
<comment type="catalytic activity">
    <reaction evidence="9">
        <text>a 5'-end NAD(+)-phospho-ribonucleoside in mRNA + H2O = a 5'-end phospho-adenosine-phospho-ribonucleoside in mRNA + beta-nicotinamide D-ribonucleotide + 2 H(+)</text>
        <dbReference type="Rhea" id="RHEA:60876"/>
        <dbReference type="Rhea" id="RHEA-COMP:15698"/>
        <dbReference type="Rhea" id="RHEA-COMP:15719"/>
        <dbReference type="ChEBI" id="CHEBI:14649"/>
        <dbReference type="ChEBI" id="CHEBI:15377"/>
        <dbReference type="ChEBI" id="CHEBI:15378"/>
        <dbReference type="ChEBI" id="CHEBI:144029"/>
        <dbReference type="ChEBI" id="CHEBI:144051"/>
    </reaction>
    <physiologicalReaction direction="left-to-right" evidence="9">
        <dbReference type="Rhea" id="RHEA:60877"/>
    </physiologicalReaction>
</comment>
<accession>A0A4R4FE59</accession>
<comment type="cofactor">
    <cofactor evidence="1">
        <name>Mg(2+)</name>
        <dbReference type="ChEBI" id="CHEBI:18420"/>
    </cofactor>
</comment>
<dbReference type="GO" id="GO:0006742">
    <property type="term" value="P:NADP+ catabolic process"/>
    <property type="evidence" value="ECO:0007669"/>
    <property type="project" value="TreeGrafter"/>
</dbReference>
<evidence type="ECO:0000256" key="2">
    <source>
        <dbReference type="ARBA" id="ARBA00001947"/>
    </source>
</evidence>
<dbReference type="PANTHER" id="PTHR42904:SF6">
    <property type="entry name" value="NAD-CAPPED RNA HYDROLASE NUDT12"/>
    <property type="match status" value="1"/>
</dbReference>
<dbReference type="Gene3D" id="3.90.79.10">
    <property type="entry name" value="Nucleoside Triphosphate Pyrophosphohydrolase"/>
    <property type="match status" value="1"/>
</dbReference>